<keyword evidence="1" id="KW-0547">Nucleotide-binding</keyword>
<dbReference type="InterPro" id="IPR050108">
    <property type="entry name" value="CDK"/>
</dbReference>
<sequence>MIGQQDVGEEYRKVSLNQNFKRRLFAKSNQLQKSLNNSSHLNFLQDSLRDVHIIYENQYYLIKRVENVNKCMYFTQVVPSDINNFDISSMNHENILQIHQEDNIFIAEPMLMTLQSYIYQQQDVSHDLEQIIKQIVNFISFLHSQNLAHTELSTRNFLINEKLQIKAVPLPQEGVQYRAPERIIGYDVENMKSEDMFQLGCIILELLARKPVLESEDETNQMLKYSLFLGRPQEIIYRNIYHQLPDTSPVDIDKYLSNCDQKLVNLIPQLLVYDPEKRATIQQVQNYLNQVYPSFRPSSKSSISNSPLSLKSQRMTPYSLRNRNKRYGNINNGSPNYYYQDETPSINLYEDSPNDLSPKFNVSKKTFDEQMRTIAEETSLNNDGMSQLREKIQNGKQNNPSIDNNQGAQQYNKSQHPRNYSSASNTQNNLRLQSSQKPQTPQRYKQNSLLFDNDDNLKPQIIQDRMTPLSNRRSNNNSFQKNNNNNNTPGKGFFIDVPDKEKNIQDHLTSFQHLQKIFSEENKHKTDDEKKRKLEEDLRKQADEEKKRRDEEEKRKKDYEEKKLRDEAEKKKRDEEEKRKRDEEEKKKRDEEEEKKKRDDEEKKKRDDEEKKKRNEDEKIKRDLDDKKKKEDEEKRQRDEEEKRKKDDLQKKKDDELKQIQDDEKKKKLEEELRKKLEEEQKKKELELKRQMEEEQNKREQERQKQFEAQKLKQEQEMKKKIEEEQKRIEEQLRKQFEQQQKQKEDELKKKEEEQRKKDEELKKKEEEKLKLEQELKKKEEALKLKEEEDRKLREELAKKENQQKQEEQQKLLKAQKEAEEKLRKQLEEEQEKIKKLQEELLKKKKEDEEITKQKQLQDQKAKEEEIRQLKEKQEQLAEQERKQKEIAAELERKEKLAQEALKNQQLQIQEEARKKEEQMLQELKKKEEELQKQKEQAELDRKKKQEELEQQRQREQEEIQKKQELLKQKEQELEKQKKADEEKQREFEEQKKRELENQKKKEMELNQLKEQELAKLKEIEEKRQRDEQEKQNKQREEEKRLQEIEKQKKKELQDLMKQKELERQKLKELEEKEKELAKKKGEDQKKIAELEKQKKYQQQQQQQPKESDENIRLQKEDSQNESSKKPLKQPKSSSKLIQTDQSLDDKKANQGNMNNNNNQGNIVILPESMQRQQMISNILQQEIEFNEIYRQRQGYSHYRFKNNQLSTPNSNIIVNTRYSQQPQQNHNSSKVSPQMYDSKQSFYPQNNYDNNETNPSLNFRTPRINTDHSTIKSALINTNDRNNQNPNQKMESPVSNIHNRIKQKIQLNGNTIVVEETPENSINSLGNQPSYQPVYKEQQPRIINKNKPIIPPLRSIATSLPPATDRRKQSPPLNGTDRKSKENKKFNTLNKSIDVKKKKKKSKGGSSEIKGNYNNNDYKMPPLSARNESFQYLQDERTKFRQSHDGQLITQSNTDSIPSIINPARMSQQHMYLQTKPDQPTVFNTRLLARPPTFLVQKDTDED</sequence>
<feature type="region of interest" description="Disordered" evidence="7">
    <location>
        <begin position="796"/>
        <end position="825"/>
    </location>
</feature>
<feature type="region of interest" description="Disordered" evidence="7">
    <location>
        <begin position="395"/>
        <end position="443"/>
    </location>
</feature>
<feature type="compositionally biased region" description="Low complexity" evidence="7">
    <location>
        <begin position="470"/>
        <end position="487"/>
    </location>
</feature>
<dbReference type="InterPro" id="IPR011009">
    <property type="entry name" value="Kinase-like_dom_sf"/>
</dbReference>
<dbReference type="RefSeq" id="XP_001016217.1">
    <property type="nucleotide sequence ID" value="XM_001016217.1"/>
</dbReference>
<accession>I7MJ53</accession>
<dbReference type="HOGENOM" id="CLU_248552_0_0_1"/>
<name>I7MJ53_TETTS</name>
<protein>
    <recommendedName>
        <fullName evidence="4">Cyclin-dependent kinase 2 homolog</fullName>
    </recommendedName>
    <alternativeName>
        <fullName evidence="5">Cell division control protein 2 homolog</fullName>
    </alternativeName>
    <alternativeName>
        <fullName evidence="6">cdc2-related kinase 2</fullName>
    </alternativeName>
</protein>
<feature type="compositionally biased region" description="Basic and acidic residues" evidence="7">
    <location>
        <begin position="971"/>
        <end position="1095"/>
    </location>
</feature>
<keyword evidence="2" id="KW-0067">ATP-binding</keyword>
<dbReference type="KEGG" id="tet:TTHERM_00125380"/>
<evidence type="ECO:0000256" key="7">
    <source>
        <dbReference type="SAM" id="MobiDB-lite"/>
    </source>
</evidence>
<dbReference type="PANTHER" id="PTHR24056">
    <property type="entry name" value="CELL DIVISION PROTEIN KINASE"/>
    <property type="match status" value="1"/>
</dbReference>
<dbReference type="InParanoid" id="I7MJ53"/>
<evidence type="ECO:0000256" key="1">
    <source>
        <dbReference type="ARBA" id="ARBA00022741"/>
    </source>
</evidence>
<dbReference type="InterPro" id="IPR000719">
    <property type="entry name" value="Prot_kinase_dom"/>
</dbReference>
<dbReference type="PROSITE" id="PS50011">
    <property type="entry name" value="PROTEIN_KINASE_DOM"/>
    <property type="match status" value="1"/>
</dbReference>
<dbReference type="Pfam" id="PF00069">
    <property type="entry name" value="Pkinase"/>
    <property type="match status" value="1"/>
</dbReference>
<feature type="compositionally biased region" description="Basic and acidic residues" evidence="7">
    <location>
        <begin position="1377"/>
        <end position="1386"/>
    </location>
</feature>
<feature type="region of interest" description="Disordered" evidence="7">
    <location>
        <begin position="1354"/>
        <end position="1423"/>
    </location>
</feature>
<feature type="region of interest" description="Disordered" evidence="7">
    <location>
        <begin position="971"/>
        <end position="1139"/>
    </location>
</feature>
<evidence type="ECO:0000256" key="3">
    <source>
        <dbReference type="ARBA" id="ARBA00038543"/>
    </source>
</evidence>
<dbReference type="SMART" id="SM00220">
    <property type="entry name" value="S_TKc"/>
    <property type="match status" value="1"/>
</dbReference>
<dbReference type="GO" id="GO:0005524">
    <property type="term" value="F:ATP binding"/>
    <property type="evidence" value="ECO:0007669"/>
    <property type="project" value="UniProtKB-KW"/>
</dbReference>
<dbReference type="Gene3D" id="1.10.510.10">
    <property type="entry name" value="Transferase(Phosphotransferase) domain 1"/>
    <property type="match status" value="2"/>
</dbReference>
<gene>
    <name evidence="9" type="ORF">TTHERM_00125380</name>
</gene>
<feature type="region of interest" description="Disordered" evidence="7">
    <location>
        <begin position="733"/>
        <end position="764"/>
    </location>
</feature>
<dbReference type="STRING" id="312017.I7MJ53"/>
<feature type="region of interest" description="Disordered" evidence="7">
    <location>
        <begin position="519"/>
        <end position="666"/>
    </location>
</feature>
<dbReference type="eggNOG" id="KOG0594">
    <property type="taxonomic scope" value="Eukaryota"/>
</dbReference>
<evidence type="ECO:0000256" key="2">
    <source>
        <dbReference type="ARBA" id="ARBA00022840"/>
    </source>
</evidence>
<feature type="region of interest" description="Disordered" evidence="7">
    <location>
        <begin position="927"/>
        <end position="956"/>
    </location>
</feature>
<evidence type="ECO:0000256" key="4">
    <source>
        <dbReference type="ARBA" id="ARBA00039612"/>
    </source>
</evidence>
<dbReference type="GeneID" id="7841029"/>
<dbReference type="GO" id="GO:0004674">
    <property type="term" value="F:protein serine/threonine kinase activity"/>
    <property type="evidence" value="ECO:0007669"/>
    <property type="project" value="TreeGrafter"/>
</dbReference>
<keyword evidence="9" id="KW-0808">Transferase</keyword>
<feature type="region of interest" description="Disordered" evidence="7">
    <location>
        <begin position="1221"/>
        <end position="1265"/>
    </location>
</feature>
<evidence type="ECO:0000259" key="8">
    <source>
        <dbReference type="PROSITE" id="PS50011"/>
    </source>
</evidence>
<proteinExistence type="predicted"/>
<organism evidence="9 10">
    <name type="scientific">Tetrahymena thermophila (strain SB210)</name>
    <dbReference type="NCBI Taxonomy" id="312017"/>
    <lineage>
        <taxon>Eukaryota</taxon>
        <taxon>Sar</taxon>
        <taxon>Alveolata</taxon>
        <taxon>Ciliophora</taxon>
        <taxon>Intramacronucleata</taxon>
        <taxon>Oligohymenophorea</taxon>
        <taxon>Hymenostomatida</taxon>
        <taxon>Tetrahymenina</taxon>
        <taxon>Tetrahymenidae</taxon>
        <taxon>Tetrahymena</taxon>
    </lineage>
</organism>
<evidence type="ECO:0000256" key="5">
    <source>
        <dbReference type="ARBA" id="ARBA00041902"/>
    </source>
</evidence>
<feature type="region of interest" description="Disordered" evidence="7">
    <location>
        <begin position="466"/>
        <end position="497"/>
    </location>
</feature>
<dbReference type="GO" id="GO:0005634">
    <property type="term" value="C:nucleus"/>
    <property type="evidence" value="ECO:0007669"/>
    <property type="project" value="TreeGrafter"/>
</dbReference>
<comment type="subunit">
    <text evidence="3">May form a complex composed of at least the catalytic subunit CRK2 and a cyclin.</text>
</comment>
<keyword evidence="9" id="KW-0418">Kinase</keyword>
<dbReference type="SUPFAM" id="SSF56112">
    <property type="entry name" value="Protein kinase-like (PK-like)"/>
    <property type="match status" value="1"/>
</dbReference>
<evidence type="ECO:0000256" key="6">
    <source>
        <dbReference type="ARBA" id="ARBA00042858"/>
    </source>
</evidence>
<evidence type="ECO:0000313" key="10">
    <source>
        <dbReference type="Proteomes" id="UP000009168"/>
    </source>
</evidence>
<feature type="region of interest" description="Disordered" evidence="7">
    <location>
        <begin position="681"/>
        <end position="719"/>
    </location>
</feature>
<feature type="region of interest" description="Disordered" evidence="7">
    <location>
        <begin position="845"/>
        <end position="865"/>
    </location>
</feature>
<evidence type="ECO:0000313" key="9">
    <source>
        <dbReference type="EMBL" id="EAR95972.1"/>
    </source>
</evidence>
<feature type="compositionally biased region" description="Basic and acidic residues" evidence="7">
    <location>
        <begin position="1106"/>
        <end position="1125"/>
    </location>
</feature>
<keyword evidence="10" id="KW-1185">Reference proteome</keyword>
<dbReference type="Proteomes" id="UP000009168">
    <property type="component" value="Unassembled WGS sequence"/>
</dbReference>
<feature type="domain" description="Protein kinase" evidence="8">
    <location>
        <begin position="1"/>
        <end position="295"/>
    </location>
</feature>
<reference evidence="10" key="1">
    <citation type="journal article" date="2006" name="PLoS Biol.">
        <title>Macronuclear genome sequence of the ciliate Tetrahymena thermophila, a model eukaryote.</title>
        <authorList>
            <person name="Eisen J.A."/>
            <person name="Coyne R.S."/>
            <person name="Wu M."/>
            <person name="Wu D."/>
            <person name="Thiagarajan M."/>
            <person name="Wortman J.R."/>
            <person name="Badger J.H."/>
            <person name="Ren Q."/>
            <person name="Amedeo P."/>
            <person name="Jones K.M."/>
            <person name="Tallon L.J."/>
            <person name="Delcher A.L."/>
            <person name="Salzberg S.L."/>
            <person name="Silva J.C."/>
            <person name="Haas B.J."/>
            <person name="Majoros W.H."/>
            <person name="Farzad M."/>
            <person name="Carlton J.M."/>
            <person name="Smith R.K. Jr."/>
            <person name="Garg J."/>
            <person name="Pearlman R.E."/>
            <person name="Karrer K.M."/>
            <person name="Sun L."/>
            <person name="Manning G."/>
            <person name="Elde N.C."/>
            <person name="Turkewitz A.P."/>
            <person name="Asai D.J."/>
            <person name="Wilkes D.E."/>
            <person name="Wang Y."/>
            <person name="Cai H."/>
            <person name="Collins K."/>
            <person name="Stewart B.A."/>
            <person name="Lee S.R."/>
            <person name="Wilamowska K."/>
            <person name="Weinberg Z."/>
            <person name="Ruzzo W.L."/>
            <person name="Wloga D."/>
            <person name="Gaertig J."/>
            <person name="Frankel J."/>
            <person name="Tsao C.-C."/>
            <person name="Gorovsky M.A."/>
            <person name="Keeling P.J."/>
            <person name="Waller R.F."/>
            <person name="Patron N.J."/>
            <person name="Cherry J.M."/>
            <person name="Stover N.A."/>
            <person name="Krieger C.J."/>
            <person name="del Toro C."/>
            <person name="Ryder H.F."/>
            <person name="Williamson S.C."/>
            <person name="Barbeau R.A."/>
            <person name="Hamilton E.P."/>
            <person name="Orias E."/>
        </authorList>
    </citation>
    <scope>NUCLEOTIDE SEQUENCE [LARGE SCALE GENOMIC DNA]</scope>
    <source>
        <strain evidence="10">SB210</strain>
    </source>
</reference>
<dbReference type="EMBL" id="GG662699">
    <property type="protein sequence ID" value="EAR95972.1"/>
    <property type="molecule type" value="Genomic_DNA"/>
</dbReference>
<dbReference type="OMA" id="IDHENDQ"/>